<dbReference type="PROSITE" id="PS51257">
    <property type="entry name" value="PROKAR_LIPOPROTEIN"/>
    <property type="match status" value="1"/>
</dbReference>
<dbReference type="PANTHER" id="PTHR19353">
    <property type="entry name" value="FATTY ACID DESATURASE 2"/>
    <property type="match status" value="1"/>
</dbReference>
<dbReference type="GO" id="GO:0016717">
    <property type="term" value="F:oxidoreductase activity, acting on paired donors, with oxidation of a pair of donors resulting in the reduction of molecular oxygen to two molecules of water"/>
    <property type="evidence" value="ECO:0007669"/>
    <property type="project" value="TreeGrafter"/>
</dbReference>
<dbReference type="InterPro" id="IPR012171">
    <property type="entry name" value="Fatty_acid_desaturase"/>
</dbReference>
<keyword evidence="1" id="KW-0472">Membrane</keyword>
<accession>A0A7D3QTY4</accession>
<evidence type="ECO:0000256" key="1">
    <source>
        <dbReference type="SAM" id="Phobius"/>
    </source>
</evidence>
<evidence type="ECO:0000313" key="3">
    <source>
        <dbReference type="EMBL" id="QKF93703.1"/>
    </source>
</evidence>
<organism evidence="3 4">
    <name type="scientific">Fadolivirus FV1/VV64</name>
    <dbReference type="NCBI Taxonomy" id="3070911"/>
    <lineage>
        <taxon>Viruses</taxon>
        <taxon>Varidnaviria</taxon>
        <taxon>Bamfordvirae</taxon>
        <taxon>Nucleocytoviricota</taxon>
        <taxon>Megaviricetes</taxon>
        <taxon>Imitervirales</taxon>
        <taxon>Mimiviridae</taxon>
        <taxon>Klosneuvirinae</taxon>
        <taxon>Fadolivirus</taxon>
        <taxon>Fadolivirus algeromassiliense</taxon>
    </lineage>
</organism>
<dbReference type="PANTHER" id="PTHR19353:SF19">
    <property type="entry name" value="DELTA(5) FATTY ACID DESATURASE C-RELATED"/>
    <property type="match status" value="1"/>
</dbReference>
<gene>
    <name evidence="3" type="ORF">Fadolivirus_1_245</name>
</gene>
<feature type="transmembrane region" description="Helical" evidence="1">
    <location>
        <begin position="163"/>
        <end position="183"/>
    </location>
</feature>
<evidence type="ECO:0000259" key="2">
    <source>
        <dbReference type="Pfam" id="PF00487"/>
    </source>
</evidence>
<keyword evidence="4" id="KW-1185">Reference proteome</keyword>
<reference evidence="3 4" key="1">
    <citation type="submission" date="2020-04" db="EMBL/GenBank/DDBJ databases">
        <title>Advantages and limits of metagenomic assembly and binning of a giant virus.</title>
        <authorList>
            <person name="Schulz F."/>
            <person name="Andreani J."/>
            <person name="Francis R."/>
            <person name="Boudjemaa H."/>
            <person name="Bou Khalil J.Y."/>
            <person name="Lee J."/>
            <person name="La Scola B."/>
            <person name="Woyke T."/>
        </authorList>
    </citation>
    <scope>NUCLEOTIDE SEQUENCE [LARGE SCALE GENOMIC DNA]</scope>
    <source>
        <strain evidence="3 4">FV1/VV64</strain>
    </source>
</reference>
<feature type="transmembrane region" description="Helical" evidence="1">
    <location>
        <begin position="42"/>
        <end position="62"/>
    </location>
</feature>
<feature type="domain" description="Fatty acid desaturase" evidence="2">
    <location>
        <begin position="44"/>
        <end position="276"/>
    </location>
</feature>
<proteinExistence type="predicted"/>
<dbReference type="InterPro" id="IPR005804">
    <property type="entry name" value="FA_desaturase_dom"/>
</dbReference>
<sequence>MLDKYYQKPVLVLPTAILFTFSVIMSCSIVTFYRSFVTQYDTVWWVPCTLTLIILHSIINYIQFTVTHEASHGNISRYKLVNTLFGMVSALWLSPIGYYMGFRYIHLEHHAYTNDPDRDPDMYASLNGIGGPKFLFLRWCTIDIHYIMKYSKYVLYNFKVKEITYYVAYAAFLIGLWKIIYTTDYIMEYILFSVISTRISLFLLSFAFDFLPHYPHEITRQLDKYKTTSYISISDMFRPLLSLMFMYQNFHISHHLNPSYPFYLYGTVWFNNKETLIKDHNISIKKFIAFPEEEKIL</sequence>
<protein>
    <submittedName>
        <fullName evidence="3">Fatty acid desaturase</fullName>
    </submittedName>
</protein>
<dbReference type="GO" id="GO:0008610">
    <property type="term" value="P:lipid biosynthetic process"/>
    <property type="evidence" value="ECO:0007669"/>
    <property type="project" value="UniProtKB-ARBA"/>
</dbReference>
<dbReference type="Pfam" id="PF00487">
    <property type="entry name" value="FA_desaturase"/>
    <property type="match status" value="1"/>
</dbReference>
<name>A0A7D3QTY4_9VIRU</name>
<dbReference type="Proteomes" id="UP001162001">
    <property type="component" value="Segment"/>
</dbReference>
<dbReference type="EMBL" id="MT418680">
    <property type="protein sequence ID" value="QKF93703.1"/>
    <property type="molecule type" value="Genomic_DNA"/>
</dbReference>
<keyword evidence="1" id="KW-0812">Transmembrane</keyword>
<dbReference type="GO" id="GO:0016020">
    <property type="term" value="C:membrane"/>
    <property type="evidence" value="ECO:0007669"/>
    <property type="project" value="TreeGrafter"/>
</dbReference>
<feature type="transmembrane region" description="Helical" evidence="1">
    <location>
        <begin position="189"/>
        <end position="211"/>
    </location>
</feature>
<evidence type="ECO:0000313" key="4">
    <source>
        <dbReference type="Proteomes" id="UP001162001"/>
    </source>
</evidence>
<feature type="transmembrane region" description="Helical" evidence="1">
    <location>
        <begin position="12"/>
        <end position="36"/>
    </location>
</feature>
<keyword evidence="1" id="KW-1133">Transmembrane helix</keyword>
<feature type="transmembrane region" description="Helical" evidence="1">
    <location>
        <begin position="83"/>
        <end position="102"/>
    </location>
</feature>